<dbReference type="Proteomes" id="UP001152747">
    <property type="component" value="Unassembled WGS sequence"/>
</dbReference>
<keyword evidence="2" id="KW-0732">Signal</keyword>
<feature type="region of interest" description="Disordered" evidence="1">
    <location>
        <begin position="26"/>
        <end position="60"/>
    </location>
</feature>
<sequence>MKNLFIFSVIFLTLLSSFSECKDSLEEDQPFPHGLNSNRNPFSKKSGIRQERAKNRSRIDRYNQENNWGFREDVESTTKQPIVRMTTTVNPDTLPVDPRHNGLLKDIGSVGVGGGVGVGVPGNDPVSVGWGVSVGLDGSGPAGGLPPFAQTIFPRQGEAQSLNDYDGNKDTIQSSKYLNYINAIRLGYIKLPQYAPPKSTVNVNTGIGVLGGQAPSGG</sequence>
<dbReference type="OrthoDB" id="5856599at2759"/>
<evidence type="ECO:0000256" key="2">
    <source>
        <dbReference type="SAM" id="SignalP"/>
    </source>
</evidence>
<reference evidence="3" key="1">
    <citation type="submission" date="2022-11" db="EMBL/GenBank/DDBJ databases">
        <authorList>
            <person name="Kikuchi T."/>
        </authorList>
    </citation>
    <scope>NUCLEOTIDE SEQUENCE</scope>
    <source>
        <strain evidence="3">PS1010</strain>
    </source>
</reference>
<accession>A0A9P1IE74</accession>
<protein>
    <submittedName>
        <fullName evidence="3">Uncharacterized protein</fullName>
    </submittedName>
</protein>
<keyword evidence="4" id="KW-1185">Reference proteome</keyword>
<dbReference type="AlphaFoldDB" id="A0A9P1IE74"/>
<proteinExistence type="predicted"/>
<feature type="compositionally biased region" description="Basic and acidic residues" evidence="1">
    <location>
        <begin position="48"/>
        <end position="60"/>
    </location>
</feature>
<dbReference type="EMBL" id="CANHGI010000002">
    <property type="protein sequence ID" value="CAI5441627.1"/>
    <property type="molecule type" value="Genomic_DNA"/>
</dbReference>
<feature type="chain" id="PRO_5040436755" evidence="2">
    <location>
        <begin position="22"/>
        <end position="218"/>
    </location>
</feature>
<evidence type="ECO:0000313" key="4">
    <source>
        <dbReference type="Proteomes" id="UP001152747"/>
    </source>
</evidence>
<feature type="signal peptide" evidence="2">
    <location>
        <begin position="1"/>
        <end position="21"/>
    </location>
</feature>
<gene>
    <name evidence="3" type="ORF">CAMP_LOCUS4264</name>
</gene>
<evidence type="ECO:0000256" key="1">
    <source>
        <dbReference type="SAM" id="MobiDB-lite"/>
    </source>
</evidence>
<evidence type="ECO:0000313" key="3">
    <source>
        <dbReference type="EMBL" id="CAI5441627.1"/>
    </source>
</evidence>
<comment type="caution">
    <text evidence="3">The sequence shown here is derived from an EMBL/GenBank/DDBJ whole genome shotgun (WGS) entry which is preliminary data.</text>
</comment>
<name>A0A9P1IE74_9PELO</name>
<organism evidence="3 4">
    <name type="scientific">Caenorhabditis angaria</name>
    <dbReference type="NCBI Taxonomy" id="860376"/>
    <lineage>
        <taxon>Eukaryota</taxon>
        <taxon>Metazoa</taxon>
        <taxon>Ecdysozoa</taxon>
        <taxon>Nematoda</taxon>
        <taxon>Chromadorea</taxon>
        <taxon>Rhabditida</taxon>
        <taxon>Rhabditina</taxon>
        <taxon>Rhabditomorpha</taxon>
        <taxon>Rhabditoidea</taxon>
        <taxon>Rhabditidae</taxon>
        <taxon>Peloderinae</taxon>
        <taxon>Caenorhabditis</taxon>
    </lineage>
</organism>